<keyword evidence="10" id="KW-1185">Reference proteome</keyword>
<gene>
    <name evidence="9" type="ORF">Sango_2640200</name>
</gene>
<proteinExistence type="inferred from homology"/>
<dbReference type="InterPro" id="IPR045262">
    <property type="entry name" value="STP/PLT_plant"/>
</dbReference>
<evidence type="ECO:0000256" key="5">
    <source>
        <dbReference type="ARBA" id="ARBA00022989"/>
    </source>
</evidence>
<comment type="similarity">
    <text evidence="7">Belongs to the major facilitator superfamily. Phosphate:H(+) symporter (TC 2.A.1.9) family.</text>
</comment>
<evidence type="ECO:0000313" key="10">
    <source>
        <dbReference type="Proteomes" id="UP001289374"/>
    </source>
</evidence>
<comment type="subcellular location">
    <subcellularLocation>
        <location evidence="1">Membrane</location>
    </subcellularLocation>
</comment>
<evidence type="ECO:0000313" key="9">
    <source>
        <dbReference type="EMBL" id="KAK4385162.1"/>
    </source>
</evidence>
<evidence type="ECO:0000256" key="1">
    <source>
        <dbReference type="ARBA" id="ARBA00004370"/>
    </source>
</evidence>
<evidence type="ECO:0000256" key="3">
    <source>
        <dbReference type="ARBA" id="ARBA00022448"/>
    </source>
</evidence>
<comment type="similarity">
    <text evidence="2">Belongs to the major facilitator superfamily. Sugar transporter (TC 2.A.1.1) family.</text>
</comment>
<evidence type="ECO:0000256" key="2">
    <source>
        <dbReference type="ARBA" id="ARBA00010992"/>
    </source>
</evidence>
<dbReference type="GO" id="GO:0015144">
    <property type="term" value="F:carbohydrate transmembrane transporter activity"/>
    <property type="evidence" value="ECO:0007669"/>
    <property type="project" value="InterPro"/>
</dbReference>
<keyword evidence="3" id="KW-0813">Transport</keyword>
<accession>A0AAE1W1V3</accession>
<evidence type="ECO:0000256" key="4">
    <source>
        <dbReference type="ARBA" id="ARBA00022692"/>
    </source>
</evidence>
<protein>
    <submittedName>
        <fullName evidence="9">Hexose carrier protein HEX6</fullName>
    </submittedName>
</protein>
<dbReference type="AlphaFoldDB" id="A0AAE1W1V3"/>
<keyword evidence="5 8" id="KW-1133">Transmembrane helix</keyword>
<name>A0AAE1W1V3_9LAMI</name>
<comment type="caution">
    <text evidence="9">The sequence shown here is derived from an EMBL/GenBank/DDBJ whole genome shotgun (WGS) entry which is preliminary data.</text>
</comment>
<reference evidence="9" key="1">
    <citation type="submission" date="2020-06" db="EMBL/GenBank/DDBJ databases">
        <authorList>
            <person name="Li T."/>
            <person name="Hu X."/>
            <person name="Zhang T."/>
            <person name="Song X."/>
            <person name="Zhang H."/>
            <person name="Dai N."/>
            <person name="Sheng W."/>
            <person name="Hou X."/>
            <person name="Wei L."/>
        </authorList>
    </citation>
    <scope>NUCLEOTIDE SEQUENCE</scope>
    <source>
        <strain evidence="9">K16</strain>
        <tissue evidence="9">Leaf</tissue>
    </source>
</reference>
<evidence type="ECO:0000256" key="7">
    <source>
        <dbReference type="ARBA" id="ARBA00044504"/>
    </source>
</evidence>
<dbReference type="Pfam" id="PF00083">
    <property type="entry name" value="Sugar_tr"/>
    <property type="match status" value="1"/>
</dbReference>
<dbReference type="PANTHER" id="PTHR23500:SF30">
    <property type="entry name" value="SUGAR TRANSPORT PROTEIN 3"/>
    <property type="match status" value="1"/>
</dbReference>
<feature type="transmembrane region" description="Helical" evidence="8">
    <location>
        <begin position="60"/>
        <end position="80"/>
    </location>
</feature>
<keyword evidence="4 8" id="KW-0812">Transmembrane</keyword>
<dbReference type="EMBL" id="JACGWL010000016">
    <property type="protein sequence ID" value="KAK4385162.1"/>
    <property type="molecule type" value="Genomic_DNA"/>
</dbReference>
<reference evidence="9" key="2">
    <citation type="journal article" date="2024" name="Plant">
        <title>Genomic evolution and insights into agronomic trait innovations of Sesamum species.</title>
        <authorList>
            <person name="Miao H."/>
            <person name="Wang L."/>
            <person name="Qu L."/>
            <person name="Liu H."/>
            <person name="Sun Y."/>
            <person name="Le M."/>
            <person name="Wang Q."/>
            <person name="Wei S."/>
            <person name="Zheng Y."/>
            <person name="Lin W."/>
            <person name="Duan Y."/>
            <person name="Cao H."/>
            <person name="Xiong S."/>
            <person name="Wang X."/>
            <person name="Wei L."/>
            <person name="Li C."/>
            <person name="Ma Q."/>
            <person name="Ju M."/>
            <person name="Zhao R."/>
            <person name="Li G."/>
            <person name="Mu C."/>
            <person name="Tian Q."/>
            <person name="Mei H."/>
            <person name="Zhang T."/>
            <person name="Gao T."/>
            <person name="Zhang H."/>
        </authorList>
    </citation>
    <scope>NUCLEOTIDE SEQUENCE</scope>
    <source>
        <strain evidence="9">K16</strain>
    </source>
</reference>
<dbReference type="InterPro" id="IPR036259">
    <property type="entry name" value="MFS_trans_sf"/>
</dbReference>
<dbReference type="Gene3D" id="1.20.1250.20">
    <property type="entry name" value="MFS general substrate transporter like domains"/>
    <property type="match status" value="1"/>
</dbReference>
<dbReference type="InterPro" id="IPR005828">
    <property type="entry name" value="MFS_sugar_transport-like"/>
</dbReference>
<evidence type="ECO:0000256" key="8">
    <source>
        <dbReference type="SAM" id="Phobius"/>
    </source>
</evidence>
<dbReference type="PANTHER" id="PTHR23500">
    <property type="entry name" value="SOLUTE CARRIER FAMILY 2, FACILITATED GLUCOSE TRANSPORTER"/>
    <property type="match status" value="1"/>
</dbReference>
<keyword evidence="6 8" id="KW-0472">Membrane</keyword>
<dbReference type="Proteomes" id="UP001289374">
    <property type="component" value="Unassembled WGS sequence"/>
</dbReference>
<sequence length="156" mass="17133">MSHHQNQVRCLFDLINRNLADVAPHICNLNFFSCQKRHPLLALSVTKEIKSMSAYYNGKITRFVLLSSVTAATGGLIFGYGTGVTGGVASTGPFLKKFFPAIYRKMKEGGETTSNYCKFDSQLLTFFTSSFLISGLVSTFFASPVTRALDARLPSL</sequence>
<dbReference type="GO" id="GO:0016020">
    <property type="term" value="C:membrane"/>
    <property type="evidence" value="ECO:0007669"/>
    <property type="project" value="UniProtKB-SubCell"/>
</dbReference>
<organism evidence="9 10">
    <name type="scientific">Sesamum angolense</name>
    <dbReference type="NCBI Taxonomy" id="2727404"/>
    <lineage>
        <taxon>Eukaryota</taxon>
        <taxon>Viridiplantae</taxon>
        <taxon>Streptophyta</taxon>
        <taxon>Embryophyta</taxon>
        <taxon>Tracheophyta</taxon>
        <taxon>Spermatophyta</taxon>
        <taxon>Magnoliopsida</taxon>
        <taxon>eudicotyledons</taxon>
        <taxon>Gunneridae</taxon>
        <taxon>Pentapetalae</taxon>
        <taxon>asterids</taxon>
        <taxon>lamiids</taxon>
        <taxon>Lamiales</taxon>
        <taxon>Pedaliaceae</taxon>
        <taxon>Sesamum</taxon>
    </lineage>
</organism>
<evidence type="ECO:0000256" key="6">
    <source>
        <dbReference type="ARBA" id="ARBA00023136"/>
    </source>
</evidence>
<feature type="transmembrane region" description="Helical" evidence="8">
    <location>
        <begin position="123"/>
        <end position="142"/>
    </location>
</feature>